<feature type="transmembrane region" description="Helical" evidence="10">
    <location>
        <begin position="86"/>
        <end position="105"/>
    </location>
</feature>
<keyword evidence="6" id="KW-1003">Cell membrane</keyword>
<comment type="function">
    <text evidence="1">Required for nicotinamide riboside transport across the inner membrane.</text>
</comment>
<evidence type="ECO:0000256" key="4">
    <source>
        <dbReference type="ARBA" id="ARBA00017522"/>
    </source>
</evidence>
<dbReference type="Pfam" id="PF04973">
    <property type="entry name" value="NMN_transporter"/>
    <property type="match status" value="1"/>
</dbReference>
<dbReference type="InterPro" id="IPR006419">
    <property type="entry name" value="NMN_transpt_PnuC"/>
</dbReference>
<evidence type="ECO:0000313" key="11">
    <source>
        <dbReference type="EMBL" id="MFD1765493.1"/>
    </source>
</evidence>
<reference evidence="12" key="1">
    <citation type="journal article" date="2019" name="Int. J. Syst. Evol. Microbiol.">
        <title>The Global Catalogue of Microorganisms (GCM) 10K type strain sequencing project: providing services to taxonomists for standard genome sequencing and annotation.</title>
        <authorList>
            <consortium name="The Broad Institute Genomics Platform"/>
            <consortium name="The Broad Institute Genome Sequencing Center for Infectious Disease"/>
            <person name="Wu L."/>
            <person name="Ma J."/>
        </authorList>
    </citation>
    <scope>NUCLEOTIDE SEQUENCE [LARGE SCALE GENOMIC DNA]</scope>
    <source>
        <strain evidence="12">CGMCC 1.12449</strain>
    </source>
</reference>
<feature type="transmembrane region" description="Helical" evidence="10">
    <location>
        <begin position="24"/>
        <end position="40"/>
    </location>
</feature>
<feature type="transmembrane region" description="Helical" evidence="10">
    <location>
        <begin position="162"/>
        <end position="179"/>
    </location>
</feature>
<dbReference type="NCBIfam" id="TIGR01528">
    <property type="entry name" value="NMN_trans_PnuC"/>
    <property type="match status" value="1"/>
</dbReference>
<protein>
    <recommendedName>
        <fullName evidence="4">Nicotinamide riboside transporter PnuC</fullName>
    </recommendedName>
</protein>
<dbReference type="Proteomes" id="UP001597215">
    <property type="component" value="Unassembled WGS sequence"/>
</dbReference>
<feature type="transmembrane region" description="Helical" evidence="10">
    <location>
        <begin position="111"/>
        <end position="132"/>
    </location>
</feature>
<keyword evidence="8 10" id="KW-1133">Transmembrane helix</keyword>
<organism evidence="11 12">
    <name type="scientific">Sphingorhabdus buctiana</name>
    <dbReference type="NCBI Taxonomy" id="1508805"/>
    <lineage>
        <taxon>Bacteria</taxon>
        <taxon>Pseudomonadati</taxon>
        <taxon>Pseudomonadota</taxon>
        <taxon>Alphaproteobacteria</taxon>
        <taxon>Sphingomonadales</taxon>
        <taxon>Sphingomonadaceae</taxon>
        <taxon>Sphingorhabdus</taxon>
    </lineage>
</organism>
<dbReference type="RefSeq" id="WP_381510788.1">
    <property type="nucleotide sequence ID" value="NZ_JBHUEL010000002.1"/>
</dbReference>
<dbReference type="PANTHER" id="PTHR36122:SF2">
    <property type="entry name" value="NICOTINAMIDE RIBOSIDE TRANSPORTER PNUC"/>
    <property type="match status" value="1"/>
</dbReference>
<evidence type="ECO:0000256" key="1">
    <source>
        <dbReference type="ARBA" id="ARBA00002672"/>
    </source>
</evidence>
<name>A0ABW4MAT1_9SPHN</name>
<dbReference type="EMBL" id="JBHUEL010000002">
    <property type="protein sequence ID" value="MFD1765493.1"/>
    <property type="molecule type" value="Genomic_DNA"/>
</dbReference>
<keyword evidence="12" id="KW-1185">Reference proteome</keyword>
<evidence type="ECO:0000256" key="2">
    <source>
        <dbReference type="ARBA" id="ARBA00004651"/>
    </source>
</evidence>
<evidence type="ECO:0000256" key="3">
    <source>
        <dbReference type="ARBA" id="ARBA00006669"/>
    </source>
</evidence>
<keyword evidence="5" id="KW-0813">Transport</keyword>
<evidence type="ECO:0000256" key="6">
    <source>
        <dbReference type="ARBA" id="ARBA00022475"/>
    </source>
</evidence>
<dbReference type="PANTHER" id="PTHR36122">
    <property type="entry name" value="NICOTINAMIDE RIBOSIDE TRANSPORTER PNUC"/>
    <property type="match status" value="1"/>
</dbReference>
<feature type="transmembrane region" description="Helical" evidence="10">
    <location>
        <begin position="46"/>
        <end position="65"/>
    </location>
</feature>
<evidence type="ECO:0000256" key="7">
    <source>
        <dbReference type="ARBA" id="ARBA00022692"/>
    </source>
</evidence>
<proteinExistence type="inferred from homology"/>
<evidence type="ECO:0000256" key="8">
    <source>
        <dbReference type="ARBA" id="ARBA00022989"/>
    </source>
</evidence>
<evidence type="ECO:0000313" key="12">
    <source>
        <dbReference type="Proteomes" id="UP001597215"/>
    </source>
</evidence>
<evidence type="ECO:0000256" key="5">
    <source>
        <dbReference type="ARBA" id="ARBA00022448"/>
    </source>
</evidence>
<comment type="similarity">
    <text evidence="3">Belongs to the nicotinamide ribonucleoside (NR) uptake permease (TC 4.B.1) family.</text>
</comment>
<comment type="caution">
    <text evidence="11">The sequence shown here is derived from an EMBL/GenBank/DDBJ whole genome shotgun (WGS) entry which is preliminary data.</text>
</comment>
<keyword evidence="9 10" id="KW-0472">Membrane</keyword>
<evidence type="ECO:0000256" key="9">
    <source>
        <dbReference type="ARBA" id="ARBA00023136"/>
    </source>
</evidence>
<gene>
    <name evidence="11" type="primary">pnuC</name>
    <name evidence="11" type="ORF">ACFSAG_01380</name>
</gene>
<feature type="transmembrane region" description="Helical" evidence="10">
    <location>
        <begin position="139"/>
        <end position="156"/>
    </location>
</feature>
<accession>A0ABW4MAT1</accession>
<evidence type="ECO:0000256" key="10">
    <source>
        <dbReference type="SAM" id="Phobius"/>
    </source>
</evidence>
<sequence>MSAFEIAAVLLGIANIILIIRRSVWNYPFAIAMVSLYFIIFRDAKLYSDAGLQIFFLAVNAYGWWSWHRNRADAGEIIVEELSSNGFGAWIAGSILATLAWGLIMTNHTDASYPFWDAGVAMLSVVGQILMTRRLIENWYWWIVVNIISIPLYILKELYLTAGLYVLFLTLAVAGLIEWRKVQARQA</sequence>
<comment type="subcellular location">
    <subcellularLocation>
        <location evidence="2">Cell membrane</location>
        <topology evidence="2">Multi-pass membrane protein</topology>
    </subcellularLocation>
</comment>
<keyword evidence="7 10" id="KW-0812">Transmembrane</keyword>